<accession>A0A1M5SMF6</accession>
<dbReference type="AlphaFoldDB" id="A0A1M5SMF6"/>
<gene>
    <name evidence="1" type="ORF">SAMN05421807_106241</name>
</gene>
<dbReference type="SUPFAM" id="SSF54001">
    <property type="entry name" value="Cysteine proteinases"/>
    <property type="match status" value="1"/>
</dbReference>
<dbReference type="Gene3D" id="3.90.1720.10">
    <property type="entry name" value="endopeptidase domain like (from Nostoc punctiforme)"/>
    <property type="match status" value="1"/>
</dbReference>
<dbReference type="EMBL" id="FQXD01000006">
    <property type="protein sequence ID" value="SHH39741.1"/>
    <property type="molecule type" value="Genomic_DNA"/>
</dbReference>
<sequence>MTTVIGFRKKMMFVFVFALIFIGFMLFSTSKASAASYRAGDILVTSSTSFKFAGHAGIVGRSANGRLYAVHIPGPNKPIQKISLSGWERAYPKTEIWRHKHKIAANKAGNKAMDFVRYYGNKTTFIAPYSLAGKAAWTLKNKNKTYCSKLVWQSYYYGPGYNLGFSPNKFGILPPYALRGVPNMYKVSGSL</sequence>
<dbReference type="OrthoDB" id="2080087at2"/>
<organism evidence="1 2">
    <name type="scientific">Virgibacillus chiguensis</name>
    <dbReference type="NCBI Taxonomy" id="411959"/>
    <lineage>
        <taxon>Bacteria</taxon>
        <taxon>Bacillati</taxon>
        <taxon>Bacillota</taxon>
        <taxon>Bacilli</taxon>
        <taxon>Bacillales</taxon>
        <taxon>Bacillaceae</taxon>
        <taxon>Virgibacillus</taxon>
    </lineage>
</organism>
<evidence type="ECO:0000313" key="2">
    <source>
        <dbReference type="Proteomes" id="UP000184079"/>
    </source>
</evidence>
<keyword evidence="2" id="KW-1185">Reference proteome</keyword>
<dbReference type="InterPro" id="IPR038765">
    <property type="entry name" value="Papain-like_cys_pep_sf"/>
</dbReference>
<dbReference type="Proteomes" id="UP000184079">
    <property type="component" value="Unassembled WGS sequence"/>
</dbReference>
<protein>
    <submittedName>
        <fullName evidence="1">Permuted papain-like amidase enzyme, YaeF/YiiX, C92 family</fullName>
    </submittedName>
</protein>
<name>A0A1M5SMF6_9BACI</name>
<proteinExistence type="predicted"/>
<reference evidence="2" key="1">
    <citation type="submission" date="2016-11" db="EMBL/GenBank/DDBJ databases">
        <authorList>
            <person name="Varghese N."/>
            <person name="Submissions S."/>
        </authorList>
    </citation>
    <scope>NUCLEOTIDE SEQUENCE [LARGE SCALE GENOMIC DNA]</scope>
    <source>
        <strain evidence="2">CGMCC 1.6496</strain>
    </source>
</reference>
<dbReference type="RefSeq" id="WP_073007798.1">
    <property type="nucleotide sequence ID" value="NZ_FQXD01000006.1"/>
</dbReference>
<evidence type="ECO:0000313" key="1">
    <source>
        <dbReference type="EMBL" id="SHH39741.1"/>
    </source>
</evidence>